<dbReference type="InterPro" id="IPR019131">
    <property type="entry name" value="Cortactin-binding_p2_N"/>
</dbReference>
<feature type="coiled-coil region" evidence="2">
    <location>
        <begin position="13"/>
        <end position="90"/>
    </location>
</feature>
<gene>
    <name evidence="5" type="ORF">H671_4g11988</name>
</gene>
<dbReference type="PANTHER" id="PTHR23166:SF3">
    <property type="entry name" value="FILAMIN-A-INTERACTING PROTEIN 1"/>
    <property type="match status" value="1"/>
</dbReference>
<dbReference type="InterPro" id="IPR050719">
    <property type="entry name" value="Cortactin-Actin_Reg"/>
</dbReference>
<feature type="region of interest" description="Disordered" evidence="3">
    <location>
        <begin position="490"/>
        <end position="535"/>
    </location>
</feature>
<evidence type="ECO:0000313" key="6">
    <source>
        <dbReference type="Proteomes" id="UP000030759"/>
    </source>
</evidence>
<name>A0A061IAR4_CRIGR</name>
<feature type="coiled-coil region" evidence="2">
    <location>
        <begin position="116"/>
        <end position="195"/>
    </location>
</feature>
<dbReference type="Pfam" id="PF09727">
    <property type="entry name" value="CortBP2"/>
    <property type="match status" value="1"/>
</dbReference>
<dbReference type="AlphaFoldDB" id="A0A061IAR4"/>
<feature type="domain" description="Cortactin-binding protein-2 N-terminal" evidence="4">
    <location>
        <begin position="13"/>
        <end position="57"/>
    </location>
</feature>
<accession>A0A061IAR4</accession>
<feature type="region of interest" description="Disordered" evidence="3">
    <location>
        <begin position="367"/>
        <end position="394"/>
    </location>
</feature>
<feature type="non-terminal residue" evidence="5">
    <location>
        <position position="1"/>
    </location>
</feature>
<dbReference type="EMBL" id="KE674630">
    <property type="protein sequence ID" value="ERE76250.1"/>
    <property type="molecule type" value="Genomic_DNA"/>
</dbReference>
<dbReference type="PANTHER" id="PTHR23166">
    <property type="entry name" value="FILAMIN/GPBP-INTERACTING PROTEIN"/>
    <property type="match status" value="1"/>
</dbReference>
<evidence type="ECO:0000256" key="2">
    <source>
        <dbReference type="SAM" id="Coils"/>
    </source>
</evidence>
<evidence type="ECO:0000256" key="1">
    <source>
        <dbReference type="ARBA" id="ARBA00023054"/>
    </source>
</evidence>
<evidence type="ECO:0000256" key="3">
    <source>
        <dbReference type="SAM" id="MobiDB-lite"/>
    </source>
</evidence>
<evidence type="ECO:0000313" key="5">
    <source>
        <dbReference type="EMBL" id="ERE76250.1"/>
    </source>
</evidence>
<organism evidence="5 6">
    <name type="scientific">Cricetulus griseus</name>
    <name type="common">Chinese hamster</name>
    <name type="synonym">Cricetulus barabensis griseus</name>
    <dbReference type="NCBI Taxonomy" id="10029"/>
    <lineage>
        <taxon>Eukaryota</taxon>
        <taxon>Metazoa</taxon>
        <taxon>Chordata</taxon>
        <taxon>Craniata</taxon>
        <taxon>Vertebrata</taxon>
        <taxon>Euteleostomi</taxon>
        <taxon>Mammalia</taxon>
        <taxon>Eutheria</taxon>
        <taxon>Euarchontoglires</taxon>
        <taxon>Glires</taxon>
        <taxon>Rodentia</taxon>
        <taxon>Myomorpha</taxon>
        <taxon>Muroidea</taxon>
        <taxon>Cricetidae</taxon>
        <taxon>Cricetinae</taxon>
        <taxon>Cricetulus</taxon>
    </lineage>
</organism>
<protein>
    <submittedName>
        <fullName evidence="5">Filamin-A-interacting protein 1</fullName>
    </submittedName>
</protein>
<keyword evidence="1 2" id="KW-0175">Coiled coil</keyword>
<dbReference type="Proteomes" id="UP000030759">
    <property type="component" value="Unassembled WGS sequence"/>
</dbReference>
<evidence type="ECO:0000259" key="4">
    <source>
        <dbReference type="Pfam" id="PF09727"/>
    </source>
</evidence>
<feature type="compositionally biased region" description="Polar residues" evidence="3">
    <location>
        <begin position="503"/>
        <end position="514"/>
    </location>
</feature>
<sequence length="535" mass="60171">DFSLEVKMVWKWLKKLLEQEKAYQARKEKENAKRLNKLRDELVKLKSFALMLVDERQMHIEQLGLQSQKVQDLTQKLRDEEEKLKAITYKSKEDRQKLLKLEVDFEHKASRFSQEHEEMNAKLANQESHNRQLRLKLVGFSQRIEELEETNKNLQKAEEELQELRDKIAKGECGNSSLVAEVESLRKRVLEMEGKDEEITKTEAQPSGNGRRMVDVPVASTGVQTEAVCGDAAEEETPAVFIRKSFQEENHIMSNLRQVGLKKPMERSSVLDRYPPAANELAMRKSWIPWMRKRENGPSTPQERGPRPNPGAGHPGELVLAPKQGQPLHIRVTPDHENSTATLEITSPTSEEFFSSTTVIPTLGNQKPRITIIPSPNVMSQKPKSADPTLGPERAMSPVTITTISREKSPDSGRGAFADRPASPIQIMTVSTSAAPPEVAVSPEPQEVPMGRTILKVTPEKQTVPTPVRKYNSNANIITTEDNKIHIHLGSQFKRSPGPATEGSGQDGSSQRPTPTRIPMSKESIIIHQLRMSSR</sequence>
<feature type="region of interest" description="Disordered" evidence="3">
    <location>
        <begin position="291"/>
        <end position="316"/>
    </location>
</feature>
<proteinExistence type="predicted"/>
<reference evidence="6" key="1">
    <citation type="journal article" date="2013" name="Nat. Biotechnol.">
        <title>Chinese hamster genome sequenced from sorted chromosomes.</title>
        <authorList>
            <person name="Brinkrolf K."/>
            <person name="Rupp O."/>
            <person name="Laux H."/>
            <person name="Kollin F."/>
            <person name="Ernst W."/>
            <person name="Linke B."/>
            <person name="Kofler R."/>
            <person name="Romand S."/>
            <person name="Hesse F."/>
            <person name="Budach W.E."/>
            <person name="Galosy S."/>
            <person name="Muller D."/>
            <person name="Noll T."/>
            <person name="Wienberg J."/>
            <person name="Jostock T."/>
            <person name="Leonard M."/>
            <person name="Grillari J."/>
            <person name="Tauch A."/>
            <person name="Goesmann A."/>
            <person name="Helk B."/>
            <person name="Mott J.E."/>
            <person name="Puhler A."/>
            <person name="Borth N."/>
        </authorList>
    </citation>
    <scope>NUCLEOTIDE SEQUENCE [LARGE SCALE GENOMIC DNA]</scope>
    <source>
        <strain evidence="6">17A/GY</strain>
    </source>
</reference>